<evidence type="ECO:0000313" key="1">
    <source>
        <dbReference type="EMBL" id="QGQ22381.1"/>
    </source>
</evidence>
<name>A0A6I6ABE7_9PLAN</name>
<dbReference type="PANTHER" id="PTHR43737">
    <property type="entry name" value="BLL7424 PROTEIN"/>
    <property type="match status" value="1"/>
</dbReference>
<dbReference type="InterPro" id="IPR017850">
    <property type="entry name" value="Alkaline_phosphatase_core_sf"/>
</dbReference>
<accession>A0A6I6ABE7</accession>
<dbReference type="Proteomes" id="UP000427281">
    <property type="component" value="Chromosome"/>
</dbReference>
<dbReference type="AlphaFoldDB" id="A0A6I6ABE7"/>
<gene>
    <name evidence="1" type="ORF">F1728_06695</name>
</gene>
<dbReference type="PANTHER" id="PTHR43737:SF1">
    <property type="entry name" value="DUF1501 DOMAIN-CONTAINING PROTEIN"/>
    <property type="match status" value="1"/>
</dbReference>
<evidence type="ECO:0000313" key="2">
    <source>
        <dbReference type="Proteomes" id="UP000427281"/>
    </source>
</evidence>
<dbReference type="EMBL" id="CP043930">
    <property type="protein sequence ID" value="QGQ22381.1"/>
    <property type="molecule type" value="Genomic_DNA"/>
</dbReference>
<dbReference type="KEGG" id="gim:F1728_06695"/>
<dbReference type="InterPro" id="IPR010869">
    <property type="entry name" value="DUF1501"/>
</dbReference>
<organism evidence="1 2">
    <name type="scientific">Gimesia benthica</name>
    <dbReference type="NCBI Taxonomy" id="2608982"/>
    <lineage>
        <taxon>Bacteria</taxon>
        <taxon>Pseudomonadati</taxon>
        <taxon>Planctomycetota</taxon>
        <taxon>Planctomycetia</taxon>
        <taxon>Planctomycetales</taxon>
        <taxon>Planctomycetaceae</taxon>
        <taxon>Gimesia</taxon>
    </lineage>
</organism>
<reference evidence="1 2" key="1">
    <citation type="submission" date="2019-09" db="EMBL/GenBank/DDBJ databases">
        <title>Gimesia benthica sp. nov., a novel bacterium isolated from deep-sea water of the Northwest Indian Ocean.</title>
        <authorList>
            <person name="Dai X."/>
        </authorList>
    </citation>
    <scope>NUCLEOTIDE SEQUENCE [LARGE SCALE GENOMIC DNA]</scope>
    <source>
        <strain evidence="1 2">E7</strain>
    </source>
</reference>
<proteinExistence type="predicted"/>
<keyword evidence="2" id="KW-1185">Reference proteome</keyword>
<protein>
    <submittedName>
        <fullName evidence="1">DUF1501 domain-containing protein</fullName>
    </submittedName>
</protein>
<dbReference type="SUPFAM" id="SSF53649">
    <property type="entry name" value="Alkaline phosphatase-like"/>
    <property type="match status" value="1"/>
</dbReference>
<dbReference type="Pfam" id="PF07394">
    <property type="entry name" value="DUF1501"/>
    <property type="match status" value="1"/>
</dbReference>
<sequence>MWETRLMLSLSGNQYSNCVGVSRRNFLQLGAPLLGLGLADLFQARATAAETVRPKSNKSLIVFWTHGGMSQQDTYDMKPHAPAEYRGMYRPVSTSVPDIHVTERFPLQAKVMHHISQVRSVHHENGIHAPSAHWMQTGYFGPTLARNAPQKPSFGSVIARTIGAHSEHMPPYVTIPKSEAFGYQGAVYLGKSYNPFEVGTDPNSKNFKIPNLALPDGLTLKSVESRRELLKQFDTLNREVDQSGVIEGLDTFKQQALEMVTGERVRKAFDLNSEDNRLRDQYGRHQYGQSALLARRLVEAGSSCVTINTGYWDHHNDIEKGLETHLPPLDQAMATLIEDLEARGMLDDVMIFCAGEFGRTPMINGHAGRDHWSNCFTVMFAGGGIKGGRVVGASEKFGGAVVERKTTPLDLLATIYQKMGISLETHFDDASGRPTSIVGTGKPVHELF</sequence>